<gene>
    <name evidence="1" type="ORF">ZHAS_00017210</name>
</gene>
<dbReference type="VEuPathDB" id="VectorBase:ASIC017210"/>
<accession>A0A084WG64</accession>
<reference evidence="1 3" key="1">
    <citation type="journal article" date="2014" name="BMC Genomics">
        <title>Genome sequence of Anopheles sinensis provides insight into genetics basis of mosquito competence for malaria parasites.</title>
        <authorList>
            <person name="Zhou D."/>
            <person name="Zhang D."/>
            <person name="Ding G."/>
            <person name="Shi L."/>
            <person name="Hou Q."/>
            <person name="Ye Y."/>
            <person name="Xu Y."/>
            <person name="Zhou H."/>
            <person name="Xiong C."/>
            <person name="Li S."/>
            <person name="Yu J."/>
            <person name="Hong S."/>
            <person name="Yu X."/>
            <person name="Zou P."/>
            <person name="Chen C."/>
            <person name="Chang X."/>
            <person name="Wang W."/>
            <person name="Lv Y."/>
            <person name="Sun Y."/>
            <person name="Ma L."/>
            <person name="Shen B."/>
            <person name="Zhu C."/>
        </authorList>
    </citation>
    <scope>NUCLEOTIDE SEQUENCE [LARGE SCALE GENOMIC DNA]</scope>
</reference>
<keyword evidence="3" id="KW-1185">Reference proteome</keyword>
<name>A0A084WG64_ANOSI</name>
<dbReference type="Proteomes" id="UP000030765">
    <property type="component" value="Unassembled WGS sequence"/>
</dbReference>
<dbReference type="EnsemblMetazoa" id="ASIC017210-RA">
    <property type="protein sequence ID" value="ASIC017210-PA"/>
    <property type="gene ID" value="ASIC017210"/>
</dbReference>
<evidence type="ECO:0000313" key="1">
    <source>
        <dbReference type="EMBL" id="KFB49208.1"/>
    </source>
</evidence>
<reference evidence="2" key="2">
    <citation type="submission" date="2020-05" db="UniProtKB">
        <authorList>
            <consortium name="EnsemblMetazoa"/>
        </authorList>
    </citation>
    <scope>IDENTIFICATION</scope>
</reference>
<protein>
    <submittedName>
        <fullName evidence="1 2">Lumazine synthase</fullName>
    </submittedName>
</protein>
<evidence type="ECO:0000313" key="3">
    <source>
        <dbReference type="Proteomes" id="UP000030765"/>
    </source>
</evidence>
<dbReference type="EMBL" id="ATLV01023452">
    <property type="status" value="NOT_ANNOTATED_CDS"/>
    <property type="molecule type" value="Genomic_DNA"/>
</dbReference>
<evidence type="ECO:0000313" key="2">
    <source>
        <dbReference type="EnsemblMetazoa" id="ASIC017210-PA"/>
    </source>
</evidence>
<organism evidence="1">
    <name type="scientific">Anopheles sinensis</name>
    <name type="common">Mosquito</name>
    <dbReference type="NCBI Taxonomy" id="74873"/>
    <lineage>
        <taxon>Eukaryota</taxon>
        <taxon>Metazoa</taxon>
        <taxon>Ecdysozoa</taxon>
        <taxon>Arthropoda</taxon>
        <taxon>Hexapoda</taxon>
        <taxon>Insecta</taxon>
        <taxon>Pterygota</taxon>
        <taxon>Neoptera</taxon>
        <taxon>Endopterygota</taxon>
        <taxon>Diptera</taxon>
        <taxon>Nematocera</taxon>
        <taxon>Culicoidea</taxon>
        <taxon>Culicidae</taxon>
        <taxon>Anophelinae</taxon>
        <taxon>Anopheles</taxon>
    </lineage>
</organism>
<sequence length="82" mass="9061">MAAMRYILRFVANEILQDTVNAPTAERTSMKSYCGVVIPFTFITLHFGVSRVRFSHASKPAHGDPFPMASEMKLSPQCSPAV</sequence>
<dbReference type="AlphaFoldDB" id="A0A084WG64"/>
<proteinExistence type="predicted"/>
<dbReference type="EMBL" id="KE525343">
    <property type="protein sequence ID" value="KFB49208.1"/>
    <property type="molecule type" value="Genomic_DNA"/>
</dbReference>